<feature type="chain" id="PRO_5047261633" evidence="1">
    <location>
        <begin position="23"/>
        <end position="818"/>
    </location>
</feature>
<dbReference type="Proteomes" id="UP001458415">
    <property type="component" value="Unassembled WGS sequence"/>
</dbReference>
<dbReference type="SMART" id="SM00710">
    <property type="entry name" value="PbH1"/>
    <property type="match status" value="5"/>
</dbReference>
<protein>
    <submittedName>
        <fullName evidence="3">Right-handed parallel beta-helix repeat-containing protein</fullName>
    </submittedName>
</protein>
<keyword evidence="4" id="KW-1185">Reference proteome</keyword>
<gene>
    <name evidence="3" type="ORF">ABT317_04555</name>
</gene>
<dbReference type="InterPro" id="IPR039448">
    <property type="entry name" value="Beta_helix"/>
</dbReference>
<dbReference type="PANTHER" id="PTHR36453:SF1">
    <property type="entry name" value="RIGHT HANDED BETA HELIX DOMAIN-CONTAINING PROTEIN"/>
    <property type="match status" value="1"/>
</dbReference>
<dbReference type="Gene3D" id="2.160.20.10">
    <property type="entry name" value="Single-stranded right-handed beta-helix, Pectin lyase-like"/>
    <property type="match status" value="2"/>
</dbReference>
<dbReference type="PANTHER" id="PTHR36453">
    <property type="entry name" value="SECRETED PROTEIN-RELATED"/>
    <property type="match status" value="1"/>
</dbReference>
<feature type="domain" description="Right handed beta helix" evidence="2">
    <location>
        <begin position="457"/>
        <end position="622"/>
    </location>
</feature>
<feature type="signal peptide" evidence="1">
    <location>
        <begin position="1"/>
        <end position="22"/>
    </location>
</feature>
<sequence length="818" mass="89293">MAQRWKWLAASAVTLLAATTGAGPAAADQADHGAAQLTVFVSSGGRAGAAGTEKDPFATVEQARDALAGKTDSHHRGTVYLRGGVYPRSETVQLKGAANSYVTYAAYRGEDVEFTGAANLEPEGFSKLSDLMNSTDPKWSSRWRVPDAVRDNVWVYDLGAAGIPVGDLYKNGFNWEPRPFAPQLVTDDQAQTLAQYPDGGGTITSQGLVLRQGFKGARDYFSDKTPDGSSLPYEDMLKLPGPVFEASGDVAQHYQSWAPPTDLGSESTTDQPDREIDNTRYETDGWLSGYFGNNYGNDRVRIYSVSKEGLDDDGNAAGWNVRTKYPTMYVTKDKWTKVVAQNILAELDAEGEYYIDRYDGHDVLYYYPPGGTVDGKKITLTAFDRPFFSLDGVTGVTLKGLRLNGSTGTGVQMLDTVSCTLDHMEILNVSLDAVSIGETNKIPTALPEFTTSRGGHDNRVINSRLHDLGGGGVFVAGGDRKSLTPGHNLVAHNEIYNFSKLATYTPAGYMDGVGNTFAYNHVHDAPHMAVQIMGNDMKIVHNRFENIVTNASDQGVIYAGRDFTYLNNEIAYNYFGHINRHDNQAVYMDDGASGLVVHNNYFEDAEYGLFYNSGHSNVAFDNVFNNVTNVGHDKLYHSDGQKLPVSNSQVVIERFDDMLKPGDGTGFTNTPANVRTWYKAYARQYPNIKDWYVPVDSAGQVCSAIGTTDCTKEYVWENPDSLYVPSHNVLTRSVRIGTGDFAYTTGAQGQNVKTFSPGFDSVSVFGDEPSAFGFATETGKFSKASSLNKTPGFGEKWVASWNEQFTLDGIGPTSGLRE</sequence>
<evidence type="ECO:0000313" key="3">
    <source>
        <dbReference type="EMBL" id="MER6976328.1"/>
    </source>
</evidence>
<organism evidence="3 4">
    <name type="scientific">Streptomyces carpinensis</name>
    <dbReference type="NCBI Taxonomy" id="66369"/>
    <lineage>
        <taxon>Bacteria</taxon>
        <taxon>Bacillati</taxon>
        <taxon>Actinomycetota</taxon>
        <taxon>Actinomycetes</taxon>
        <taxon>Kitasatosporales</taxon>
        <taxon>Streptomycetaceae</taxon>
        <taxon>Streptomyces</taxon>
    </lineage>
</organism>
<dbReference type="Pfam" id="PF13229">
    <property type="entry name" value="Beta_helix"/>
    <property type="match status" value="1"/>
</dbReference>
<comment type="caution">
    <text evidence="3">The sequence shown here is derived from an EMBL/GenBank/DDBJ whole genome shotgun (WGS) entry which is preliminary data.</text>
</comment>
<evidence type="ECO:0000256" key="1">
    <source>
        <dbReference type="SAM" id="SignalP"/>
    </source>
</evidence>
<evidence type="ECO:0000259" key="2">
    <source>
        <dbReference type="Pfam" id="PF13229"/>
    </source>
</evidence>
<reference evidence="3 4" key="1">
    <citation type="submission" date="2024-06" db="EMBL/GenBank/DDBJ databases">
        <title>The Natural Products Discovery Center: Release of the First 8490 Sequenced Strains for Exploring Actinobacteria Biosynthetic Diversity.</title>
        <authorList>
            <person name="Kalkreuter E."/>
            <person name="Kautsar S.A."/>
            <person name="Yang D."/>
            <person name="Bader C.D."/>
            <person name="Teijaro C.N."/>
            <person name="Fluegel L."/>
            <person name="Davis C.M."/>
            <person name="Simpson J.R."/>
            <person name="Lauterbach L."/>
            <person name="Steele A.D."/>
            <person name="Gui C."/>
            <person name="Meng S."/>
            <person name="Li G."/>
            <person name="Viehrig K."/>
            <person name="Ye F."/>
            <person name="Su P."/>
            <person name="Kiefer A.F."/>
            <person name="Nichols A."/>
            <person name="Cepeda A.J."/>
            <person name="Yan W."/>
            <person name="Fan B."/>
            <person name="Jiang Y."/>
            <person name="Adhikari A."/>
            <person name="Zheng C.-J."/>
            <person name="Schuster L."/>
            <person name="Cowan T.M."/>
            <person name="Smanski M.J."/>
            <person name="Chevrette M.G."/>
            <person name="De Carvalho L.P.S."/>
            <person name="Shen B."/>
        </authorList>
    </citation>
    <scope>NUCLEOTIDE SEQUENCE [LARGE SCALE GENOMIC DNA]</scope>
    <source>
        <strain evidence="3 4">NPDC000634</strain>
    </source>
</reference>
<proteinExistence type="predicted"/>
<dbReference type="InterPro" id="IPR006626">
    <property type="entry name" value="PbH1"/>
</dbReference>
<name>A0ABV1VWM1_9ACTN</name>
<keyword evidence="1" id="KW-0732">Signal</keyword>
<dbReference type="EMBL" id="JBEPCU010000036">
    <property type="protein sequence ID" value="MER6976328.1"/>
    <property type="molecule type" value="Genomic_DNA"/>
</dbReference>
<dbReference type="SUPFAM" id="SSF51126">
    <property type="entry name" value="Pectin lyase-like"/>
    <property type="match status" value="1"/>
</dbReference>
<dbReference type="InterPro" id="IPR011050">
    <property type="entry name" value="Pectin_lyase_fold/virulence"/>
</dbReference>
<dbReference type="InterPro" id="IPR012334">
    <property type="entry name" value="Pectin_lyas_fold"/>
</dbReference>
<accession>A0ABV1VWM1</accession>
<evidence type="ECO:0000313" key="4">
    <source>
        <dbReference type="Proteomes" id="UP001458415"/>
    </source>
</evidence>